<feature type="transmembrane region" description="Helical" evidence="1">
    <location>
        <begin position="175"/>
        <end position="202"/>
    </location>
</feature>
<protein>
    <recommendedName>
        <fullName evidence="4">PGG domain-containing protein</fullName>
    </recommendedName>
</protein>
<keyword evidence="3" id="KW-1185">Reference proteome</keyword>
<sequence length="235" mass="24935">MRATIFVGGTDLALNGTGNAHDALVTGGNTAIDIGLRVQRKQMANDPGMLKRLKHDLITACVIGTVIAVSIASAAIVLGHVGDTEARRLLEAIIPTSRLFCSSLLTVSATILALMLTMIGLGNNADRNLADAHYHRIIKIALYDAILFCAAAIMFVLHCVPVYESDSLPGWWYPTIYYGVLIASSLLAGGAVAIVSLLYLAVKDVVQIVALGQTDHRYAACQTDEDDASSTTDHA</sequence>
<dbReference type="Proteomes" id="UP001416858">
    <property type="component" value="Unassembled WGS sequence"/>
</dbReference>
<reference evidence="2 3" key="1">
    <citation type="submission" date="2024-02" db="EMBL/GenBank/DDBJ databases">
        <title>Rhodopirellula caenicola NBRC 110016.</title>
        <authorList>
            <person name="Ichikawa N."/>
            <person name="Katano-Makiyama Y."/>
            <person name="Hidaka K."/>
        </authorList>
    </citation>
    <scope>NUCLEOTIDE SEQUENCE [LARGE SCALE GENOMIC DNA]</scope>
    <source>
        <strain evidence="2 3">NBRC 110016</strain>
    </source>
</reference>
<evidence type="ECO:0008006" key="4">
    <source>
        <dbReference type="Google" id="ProtNLM"/>
    </source>
</evidence>
<feature type="transmembrane region" description="Helical" evidence="1">
    <location>
        <begin position="57"/>
        <end position="79"/>
    </location>
</feature>
<keyword evidence="1" id="KW-0472">Membrane</keyword>
<keyword evidence="1" id="KW-1133">Transmembrane helix</keyword>
<keyword evidence="1" id="KW-0812">Transmembrane</keyword>
<name>A0ABP9VUU2_9BACT</name>
<comment type="caution">
    <text evidence="2">The sequence shown here is derived from an EMBL/GenBank/DDBJ whole genome shotgun (WGS) entry which is preliminary data.</text>
</comment>
<proteinExistence type="predicted"/>
<organism evidence="2 3">
    <name type="scientific">Novipirellula caenicola</name>
    <dbReference type="NCBI Taxonomy" id="1536901"/>
    <lineage>
        <taxon>Bacteria</taxon>
        <taxon>Pseudomonadati</taxon>
        <taxon>Planctomycetota</taxon>
        <taxon>Planctomycetia</taxon>
        <taxon>Pirellulales</taxon>
        <taxon>Pirellulaceae</taxon>
        <taxon>Novipirellula</taxon>
    </lineage>
</organism>
<feature type="transmembrane region" description="Helical" evidence="1">
    <location>
        <begin position="99"/>
        <end position="121"/>
    </location>
</feature>
<evidence type="ECO:0000313" key="3">
    <source>
        <dbReference type="Proteomes" id="UP001416858"/>
    </source>
</evidence>
<evidence type="ECO:0000256" key="1">
    <source>
        <dbReference type="SAM" id="Phobius"/>
    </source>
</evidence>
<accession>A0ABP9VUU2</accession>
<dbReference type="EMBL" id="BAABRO010000005">
    <property type="protein sequence ID" value="GAA5507562.1"/>
    <property type="molecule type" value="Genomic_DNA"/>
</dbReference>
<dbReference type="RefSeq" id="WP_345684411.1">
    <property type="nucleotide sequence ID" value="NZ_BAABRO010000005.1"/>
</dbReference>
<feature type="transmembrane region" description="Helical" evidence="1">
    <location>
        <begin position="142"/>
        <end position="163"/>
    </location>
</feature>
<evidence type="ECO:0000313" key="2">
    <source>
        <dbReference type="EMBL" id="GAA5507562.1"/>
    </source>
</evidence>
<gene>
    <name evidence="2" type="ORF">Rcae01_03018</name>
</gene>